<keyword evidence="3" id="KW-1185">Reference proteome</keyword>
<name>A0A8H7QIE6_9FUNG</name>
<organism evidence="2 3">
    <name type="scientific">Mucor saturninus</name>
    <dbReference type="NCBI Taxonomy" id="64648"/>
    <lineage>
        <taxon>Eukaryota</taxon>
        <taxon>Fungi</taxon>
        <taxon>Fungi incertae sedis</taxon>
        <taxon>Mucoromycota</taxon>
        <taxon>Mucoromycotina</taxon>
        <taxon>Mucoromycetes</taxon>
        <taxon>Mucorales</taxon>
        <taxon>Mucorineae</taxon>
        <taxon>Mucoraceae</taxon>
        <taxon>Mucor</taxon>
    </lineage>
</organism>
<accession>A0A8H7QIE6</accession>
<dbReference type="AlphaFoldDB" id="A0A8H7QIE6"/>
<dbReference type="EMBL" id="JAEPRD010000242">
    <property type="protein sequence ID" value="KAG2193247.1"/>
    <property type="molecule type" value="Genomic_DNA"/>
</dbReference>
<evidence type="ECO:0000313" key="2">
    <source>
        <dbReference type="EMBL" id="KAG2193247.1"/>
    </source>
</evidence>
<reference evidence="2" key="1">
    <citation type="submission" date="2020-12" db="EMBL/GenBank/DDBJ databases">
        <title>Metabolic potential, ecology and presence of endohyphal bacteria is reflected in genomic diversity of Mucoromycotina.</title>
        <authorList>
            <person name="Muszewska A."/>
            <person name="Okrasinska A."/>
            <person name="Steczkiewicz K."/>
            <person name="Drgas O."/>
            <person name="Orlowska M."/>
            <person name="Perlinska-Lenart U."/>
            <person name="Aleksandrzak-Piekarczyk T."/>
            <person name="Szatraj K."/>
            <person name="Zielenkiewicz U."/>
            <person name="Pilsyk S."/>
            <person name="Malc E."/>
            <person name="Mieczkowski P."/>
            <person name="Kruszewska J.S."/>
            <person name="Biernat P."/>
            <person name="Pawlowska J."/>
        </authorList>
    </citation>
    <scope>NUCLEOTIDE SEQUENCE</scope>
    <source>
        <strain evidence="2">WA0000017839</strain>
    </source>
</reference>
<gene>
    <name evidence="2" type="ORF">INT47_007873</name>
</gene>
<evidence type="ECO:0000313" key="3">
    <source>
        <dbReference type="Proteomes" id="UP000603453"/>
    </source>
</evidence>
<dbReference type="PANTHER" id="PTHR31912:SF34">
    <property type="entry name" value="NOTOCHORD-RELATED PROTEIN"/>
    <property type="match status" value="1"/>
</dbReference>
<feature type="compositionally biased region" description="Low complexity" evidence="1">
    <location>
        <begin position="673"/>
        <end position="689"/>
    </location>
</feature>
<dbReference type="PANTHER" id="PTHR31912">
    <property type="entry name" value="IP13529P"/>
    <property type="match status" value="1"/>
</dbReference>
<sequence>MAEIAIKEYRAQLALDPSDVIYDFRGYPTTHSVSRFHKSKKSCKPCFPHAPHCAKDDNGELLTSVSASTSAPATASTSAPATTSATATDPAATTNTTASAAAVPVVVALKPDLFLNDVSEDLRLLVGNPCMSGFLSDLSDRTPNQRIKLSQGEKWNCDRLFEYPMIITGLNLQLWVSDKVSLLSESHIPLRDRHYFKVAKIFQISKIVNVDLYPIKSDNNLEMCWLYDILLHCPITDLDINNVFRAEHKSFDEFTSLQRINGDDYLCSRDVVANTRLIRAYHDMIDTGNKHKRPLPIRSRIRSINSNSPNYQVVKVIPYNLFSDDTSGNSTSKWNCFDSWSMNPVAVSLSVANHYLNQFFICGSNRHTAIEQLFSLVPDLKKLETGLPMFDAILKEEVFVVAPLLFIKADNPRHAEVSCLKASTATYPCRKCFWCLHADAFDPNRITTAEEHMSGPREKGHWMSLFPIDDSDSTGFSIRVRNRQGDYIMVENLMDFGFKETAGKRLLTLSSWDPSKDTPVEILHDLCLGLIKYTFNKAADCFFSKKQVDHISTLGAKYGSKAFTNLSTHLKEYKSFLGRDFKLMIQMLPIVLRVARDHIDFLNLRNDPFHRMDNVISTFEKLGELCSLCYNCEIHTNFSAYLDLLPPYVDTTVIALDNLDRTVVPSNRRTRGETATATTTASVPSQTTSEEIYGLSGEQSDGATIPYVKTNGPLCSRLKTHLIVHLVEDCLRAIVMKTNKQNPSRNLALINGCEVLLRSIAMGLVWDNGMKTHGSLVEARFDRYSEDRYYSANREFGSTEYIAGKKIALNMTAILDVDLDSLGARRLLGKVVILRDDQAIVEVYELVPRPAIVFHDDSSLIYVYQADEGNNHLTKKTEEILDLLKYKLTVVELLDMSHETEIDTVKYSLINKCKFGTFWWLHNTNRYFKILENERN</sequence>
<proteinExistence type="predicted"/>
<comment type="caution">
    <text evidence="2">The sequence shown here is derived from an EMBL/GenBank/DDBJ whole genome shotgun (WGS) entry which is preliminary data.</text>
</comment>
<evidence type="ECO:0000256" key="1">
    <source>
        <dbReference type="SAM" id="MobiDB-lite"/>
    </source>
</evidence>
<dbReference type="Proteomes" id="UP000603453">
    <property type="component" value="Unassembled WGS sequence"/>
</dbReference>
<dbReference type="OrthoDB" id="2288618at2759"/>
<protein>
    <submittedName>
        <fullName evidence="2">Uncharacterized protein</fullName>
    </submittedName>
</protein>
<feature type="region of interest" description="Disordered" evidence="1">
    <location>
        <begin position="667"/>
        <end position="689"/>
    </location>
</feature>